<evidence type="ECO:0000313" key="2">
    <source>
        <dbReference type="Proteomes" id="UP001642260"/>
    </source>
</evidence>
<gene>
    <name evidence="1" type="ORF">ERUC_LOCUS11917</name>
</gene>
<name>A0ABC8JJ79_ERUVS</name>
<organism evidence="1 2">
    <name type="scientific">Eruca vesicaria subsp. sativa</name>
    <name type="common">Garden rocket</name>
    <name type="synonym">Eruca sativa</name>
    <dbReference type="NCBI Taxonomy" id="29727"/>
    <lineage>
        <taxon>Eukaryota</taxon>
        <taxon>Viridiplantae</taxon>
        <taxon>Streptophyta</taxon>
        <taxon>Embryophyta</taxon>
        <taxon>Tracheophyta</taxon>
        <taxon>Spermatophyta</taxon>
        <taxon>Magnoliopsida</taxon>
        <taxon>eudicotyledons</taxon>
        <taxon>Gunneridae</taxon>
        <taxon>Pentapetalae</taxon>
        <taxon>rosids</taxon>
        <taxon>malvids</taxon>
        <taxon>Brassicales</taxon>
        <taxon>Brassicaceae</taxon>
        <taxon>Brassiceae</taxon>
        <taxon>Eruca</taxon>
    </lineage>
</organism>
<protein>
    <submittedName>
        <fullName evidence="1">Uncharacterized protein</fullName>
    </submittedName>
</protein>
<keyword evidence="2" id="KW-1185">Reference proteome</keyword>
<comment type="caution">
    <text evidence="1">The sequence shown here is derived from an EMBL/GenBank/DDBJ whole genome shotgun (WGS) entry which is preliminary data.</text>
</comment>
<sequence>MTIQLSTAKSIINFQTHEKSIELERICSSPEDLEVTFEEEEEEEEEEKTMEINDSWSVEMTAPASLFDLSPKLDVEPLAPHQTW</sequence>
<dbReference type="EMBL" id="CAKOAT010112932">
    <property type="protein sequence ID" value="CAH8330237.1"/>
    <property type="molecule type" value="Genomic_DNA"/>
</dbReference>
<reference evidence="1 2" key="1">
    <citation type="submission" date="2022-03" db="EMBL/GenBank/DDBJ databases">
        <authorList>
            <person name="Macdonald S."/>
            <person name="Ahmed S."/>
            <person name="Newling K."/>
        </authorList>
    </citation>
    <scope>NUCLEOTIDE SEQUENCE [LARGE SCALE GENOMIC DNA]</scope>
</reference>
<dbReference type="Proteomes" id="UP001642260">
    <property type="component" value="Unassembled WGS sequence"/>
</dbReference>
<proteinExistence type="predicted"/>
<accession>A0ABC8JJ79</accession>
<dbReference type="AlphaFoldDB" id="A0ABC8JJ79"/>
<evidence type="ECO:0000313" key="1">
    <source>
        <dbReference type="EMBL" id="CAH8330237.1"/>
    </source>
</evidence>